<reference evidence="1" key="1">
    <citation type="submission" date="2018-10" db="EMBL/GenBank/DDBJ databases">
        <title>Hidden diversity of soil giant viruses.</title>
        <authorList>
            <person name="Schulz F."/>
            <person name="Alteio L."/>
            <person name="Goudeau D."/>
            <person name="Ryan E.M."/>
            <person name="Malmstrom R.R."/>
            <person name="Blanchard J."/>
            <person name="Woyke T."/>
        </authorList>
    </citation>
    <scope>NUCLEOTIDE SEQUENCE</scope>
    <source>
        <strain evidence="1">TEV1</strain>
    </source>
</reference>
<proteinExistence type="predicted"/>
<accession>A0A3G4ZP34</accession>
<dbReference type="Pfam" id="PF19071">
    <property type="entry name" value="DUF5767"/>
    <property type="match status" value="1"/>
</dbReference>
<protein>
    <submittedName>
        <fullName evidence="1">Uncharacterized protein</fullName>
    </submittedName>
</protein>
<evidence type="ECO:0000313" key="1">
    <source>
        <dbReference type="EMBL" id="AYV76645.1"/>
    </source>
</evidence>
<dbReference type="InterPro" id="IPR043910">
    <property type="entry name" value="DUF5767"/>
</dbReference>
<organism evidence="1">
    <name type="scientific">Terrestrivirus sp</name>
    <dbReference type="NCBI Taxonomy" id="2487775"/>
    <lineage>
        <taxon>Viruses</taxon>
        <taxon>Varidnaviria</taxon>
        <taxon>Bamfordvirae</taxon>
        <taxon>Nucleocytoviricota</taxon>
        <taxon>Megaviricetes</taxon>
        <taxon>Imitervirales</taxon>
        <taxon>Mimiviridae</taxon>
        <taxon>Klosneuvirinae</taxon>
    </lineage>
</organism>
<sequence length="161" mass="19104">MEQSESNKLNKSSESINILNDVDEDSPIEKLCLLRKLNILKDQGFMLPQNFTMTSDINQMKLTYDFFVKTIEKRNEINKMKSDILSVFYNLKILQQKYDISEMLDEVREEFKKPEYEWCRNPNTNHNLDNYLNNNLDKSDETQVKLSHNNSNDDIDLLIEI</sequence>
<name>A0A3G4ZP34_9VIRU</name>
<dbReference type="EMBL" id="MK071988">
    <property type="protein sequence ID" value="AYV76645.1"/>
    <property type="molecule type" value="Genomic_DNA"/>
</dbReference>
<gene>
    <name evidence="1" type="ORF">Terrestrivirus10_29</name>
</gene>